<reference evidence="1" key="1">
    <citation type="submission" date="2022-04" db="EMBL/GenBank/DDBJ databases">
        <title>Genome of the entomopathogenic fungus Entomophthora muscae.</title>
        <authorList>
            <person name="Elya C."/>
            <person name="Lovett B.R."/>
            <person name="Lee E."/>
            <person name="Macias A.M."/>
            <person name="Hajek A.E."/>
            <person name="De Bivort B.L."/>
            <person name="Kasson M.T."/>
            <person name="De Fine Licht H.H."/>
            <person name="Stajich J.E."/>
        </authorList>
    </citation>
    <scope>NUCLEOTIDE SEQUENCE</scope>
    <source>
        <strain evidence="1">Berkeley</strain>
    </source>
</reference>
<organism evidence="1 2">
    <name type="scientific">Entomophthora muscae</name>
    <dbReference type="NCBI Taxonomy" id="34485"/>
    <lineage>
        <taxon>Eukaryota</taxon>
        <taxon>Fungi</taxon>
        <taxon>Fungi incertae sedis</taxon>
        <taxon>Zoopagomycota</taxon>
        <taxon>Entomophthoromycotina</taxon>
        <taxon>Entomophthoromycetes</taxon>
        <taxon>Entomophthorales</taxon>
        <taxon>Entomophthoraceae</taxon>
        <taxon>Entomophthora</taxon>
    </lineage>
</organism>
<name>A0ACC2RV05_9FUNG</name>
<keyword evidence="2" id="KW-1185">Reference proteome</keyword>
<comment type="caution">
    <text evidence="1">The sequence shown here is derived from an EMBL/GenBank/DDBJ whole genome shotgun (WGS) entry which is preliminary data.</text>
</comment>
<proteinExistence type="predicted"/>
<dbReference type="EMBL" id="QTSX02006478">
    <property type="protein sequence ID" value="KAJ9053928.1"/>
    <property type="molecule type" value="Genomic_DNA"/>
</dbReference>
<gene>
    <name evidence="1" type="ORF">DSO57_1019565</name>
</gene>
<dbReference type="Proteomes" id="UP001165960">
    <property type="component" value="Unassembled WGS sequence"/>
</dbReference>
<evidence type="ECO:0000313" key="1">
    <source>
        <dbReference type="EMBL" id="KAJ9053928.1"/>
    </source>
</evidence>
<evidence type="ECO:0000313" key="2">
    <source>
        <dbReference type="Proteomes" id="UP001165960"/>
    </source>
</evidence>
<protein>
    <submittedName>
        <fullName evidence="1">Uncharacterized protein</fullName>
    </submittedName>
</protein>
<sequence length="130" mass="14186">MIQDGLGLMLTLLRRGTNSEVNTRSSPLLTDITIPSPIKIAPMGQFPTAGMGYRSPILKHRVTATHLHPEARQNVLPPPGQALHDVRLPLAPSDPSRGQVTPKHGLGWTSLTLEHSNSSWWGIECHPQVP</sequence>
<accession>A0ACC2RV05</accession>